<proteinExistence type="predicted"/>
<feature type="non-terminal residue" evidence="1">
    <location>
        <position position="51"/>
    </location>
</feature>
<dbReference type="EMBL" id="LXQA010745107">
    <property type="protein sequence ID" value="MCI68891.1"/>
    <property type="molecule type" value="Genomic_DNA"/>
</dbReference>
<reference evidence="1 2" key="1">
    <citation type="journal article" date="2018" name="Front. Plant Sci.">
        <title>Red Clover (Trifolium pratense) and Zigzag Clover (T. medium) - A Picture of Genomic Similarities and Differences.</title>
        <authorList>
            <person name="Dluhosova J."/>
            <person name="Istvanek J."/>
            <person name="Nedelnik J."/>
            <person name="Repkova J."/>
        </authorList>
    </citation>
    <scope>NUCLEOTIDE SEQUENCE [LARGE SCALE GENOMIC DNA]</scope>
    <source>
        <strain evidence="2">cv. 10/8</strain>
        <tissue evidence="1">Leaf</tissue>
    </source>
</reference>
<sequence length="51" mass="5532">MEALSLSSLVFPTIPVSRSKSNYRPIKCAAQPLPLVDNADKFLEASKKGNV</sequence>
<name>A0A392U5X1_9FABA</name>
<protein>
    <submittedName>
        <fullName evidence="1">Anthranilate synthase component I-2 chloroplastic-like</fullName>
    </submittedName>
</protein>
<dbReference type="Proteomes" id="UP000265520">
    <property type="component" value="Unassembled WGS sequence"/>
</dbReference>
<keyword evidence="2" id="KW-1185">Reference proteome</keyword>
<dbReference type="AlphaFoldDB" id="A0A392U5X1"/>
<organism evidence="1 2">
    <name type="scientific">Trifolium medium</name>
    <dbReference type="NCBI Taxonomy" id="97028"/>
    <lineage>
        <taxon>Eukaryota</taxon>
        <taxon>Viridiplantae</taxon>
        <taxon>Streptophyta</taxon>
        <taxon>Embryophyta</taxon>
        <taxon>Tracheophyta</taxon>
        <taxon>Spermatophyta</taxon>
        <taxon>Magnoliopsida</taxon>
        <taxon>eudicotyledons</taxon>
        <taxon>Gunneridae</taxon>
        <taxon>Pentapetalae</taxon>
        <taxon>rosids</taxon>
        <taxon>fabids</taxon>
        <taxon>Fabales</taxon>
        <taxon>Fabaceae</taxon>
        <taxon>Papilionoideae</taxon>
        <taxon>50 kb inversion clade</taxon>
        <taxon>NPAAA clade</taxon>
        <taxon>Hologalegina</taxon>
        <taxon>IRL clade</taxon>
        <taxon>Trifolieae</taxon>
        <taxon>Trifolium</taxon>
    </lineage>
</organism>
<evidence type="ECO:0000313" key="1">
    <source>
        <dbReference type="EMBL" id="MCI68891.1"/>
    </source>
</evidence>
<comment type="caution">
    <text evidence="1">The sequence shown here is derived from an EMBL/GenBank/DDBJ whole genome shotgun (WGS) entry which is preliminary data.</text>
</comment>
<accession>A0A392U5X1</accession>
<evidence type="ECO:0000313" key="2">
    <source>
        <dbReference type="Proteomes" id="UP000265520"/>
    </source>
</evidence>